<dbReference type="PANTHER" id="PTHR30290">
    <property type="entry name" value="PERIPLASMIC BINDING COMPONENT OF ABC TRANSPORTER"/>
    <property type="match status" value="1"/>
</dbReference>
<dbReference type="PIRSF" id="PIRSF002741">
    <property type="entry name" value="MppA"/>
    <property type="match status" value="1"/>
</dbReference>
<dbReference type="SUPFAM" id="SSF53850">
    <property type="entry name" value="Periplasmic binding protein-like II"/>
    <property type="match status" value="1"/>
</dbReference>
<dbReference type="InterPro" id="IPR039424">
    <property type="entry name" value="SBP_5"/>
</dbReference>
<feature type="domain" description="Solute-binding protein family 5" evidence="5">
    <location>
        <begin position="71"/>
        <end position="430"/>
    </location>
</feature>
<keyword evidence="3" id="KW-0813">Transport</keyword>
<keyword evidence="7" id="KW-1185">Reference proteome</keyword>
<evidence type="ECO:0000313" key="6">
    <source>
        <dbReference type="EMBL" id="MFD1767989.1"/>
    </source>
</evidence>
<dbReference type="InterPro" id="IPR030678">
    <property type="entry name" value="Peptide/Ni-bd"/>
</dbReference>
<dbReference type="Gene3D" id="3.10.105.10">
    <property type="entry name" value="Dipeptide-binding Protein, Domain 3"/>
    <property type="match status" value="1"/>
</dbReference>
<dbReference type="EMBL" id="JBHUEL010000011">
    <property type="protein sequence ID" value="MFD1767989.1"/>
    <property type="molecule type" value="Genomic_DNA"/>
</dbReference>
<dbReference type="PANTHER" id="PTHR30290:SF10">
    <property type="entry name" value="PERIPLASMIC OLIGOPEPTIDE-BINDING PROTEIN-RELATED"/>
    <property type="match status" value="1"/>
</dbReference>
<dbReference type="Gene3D" id="3.90.76.10">
    <property type="entry name" value="Dipeptide-binding Protein, Domain 1"/>
    <property type="match status" value="1"/>
</dbReference>
<keyword evidence="4" id="KW-0732">Signal</keyword>
<dbReference type="RefSeq" id="WP_381516109.1">
    <property type="nucleotide sequence ID" value="NZ_JBHUEL010000011.1"/>
</dbReference>
<protein>
    <submittedName>
        <fullName evidence="6">ABC transporter substrate-binding protein</fullName>
    </submittedName>
</protein>
<reference evidence="7" key="1">
    <citation type="journal article" date="2019" name="Int. J. Syst. Evol. Microbiol.">
        <title>The Global Catalogue of Microorganisms (GCM) 10K type strain sequencing project: providing services to taxonomists for standard genome sequencing and annotation.</title>
        <authorList>
            <consortium name="The Broad Institute Genomics Platform"/>
            <consortium name="The Broad Institute Genome Sequencing Center for Infectious Disease"/>
            <person name="Wu L."/>
            <person name="Ma J."/>
        </authorList>
    </citation>
    <scope>NUCLEOTIDE SEQUENCE [LARGE SCALE GENOMIC DNA]</scope>
    <source>
        <strain evidence="7">CGMCC 1.12449</strain>
    </source>
</reference>
<dbReference type="CDD" id="cd08504">
    <property type="entry name" value="PBP2_OppA"/>
    <property type="match status" value="1"/>
</dbReference>
<sequence>MYRLVLLLAFFLFACGPKSEETSRPRDAIVRLMEADSRGLDPQMVSDLASTRVAADLFEGLTRFDAKGEAEAGLAESWSVSSDGKAWTFKLRPDLRFSDGTPIRAKIFEKAFSRINDEASGSPHGALFGIIEAVSASDDRSVVVSLKNPFPQLPALLAHPAMAALPFHRIDAAGEKWAAERPLVTSGAYHLTEWKLSQQLVLEANPHWHGGQPKSRRIIWKPMDNLNSAMRLILAGGADISGEYTPARHHWLQENYPAIVRNTPFLGTYYFAFNTRQPPFNDIRVRQALSMAIDREWIARQMVDAGNIPAWGLLPPGLDGGSPFKPEWASATRAQRIERARALLSAAGYGPHKPLRFEIRFNSSTEHRRAAVAMMTMWRELGVEAKLLNSEAALHFDSLKRADFQFARSGWIADLPAPENFLAVHRSDAGVQNYSGYANPSYDAALDRAMAEPDANARAALMREAERILIADMPILPLYFYASRSLVRPDIKGWQDNPGNVHPSRTLWKAP</sequence>
<dbReference type="InterPro" id="IPR000914">
    <property type="entry name" value="SBP_5_dom"/>
</dbReference>
<comment type="similarity">
    <text evidence="2">Belongs to the bacterial solute-binding protein 5 family.</text>
</comment>
<evidence type="ECO:0000313" key="7">
    <source>
        <dbReference type="Proteomes" id="UP001597215"/>
    </source>
</evidence>
<evidence type="ECO:0000256" key="2">
    <source>
        <dbReference type="ARBA" id="ARBA00005695"/>
    </source>
</evidence>
<organism evidence="6 7">
    <name type="scientific">Sphingorhabdus buctiana</name>
    <dbReference type="NCBI Taxonomy" id="1508805"/>
    <lineage>
        <taxon>Bacteria</taxon>
        <taxon>Pseudomonadati</taxon>
        <taxon>Pseudomonadota</taxon>
        <taxon>Alphaproteobacteria</taxon>
        <taxon>Sphingomonadales</taxon>
        <taxon>Sphingomonadaceae</taxon>
        <taxon>Sphingorhabdus</taxon>
    </lineage>
</organism>
<dbReference type="PROSITE" id="PS51257">
    <property type="entry name" value="PROKAR_LIPOPROTEIN"/>
    <property type="match status" value="1"/>
</dbReference>
<dbReference type="Gene3D" id="3.40.190.10">
    <property type="entry name" value="Periplasmic binding protein-like II"/>
    <property type="match status" value="1"/>
</dbReference>
<evidence type="ECO:0000256" key="1">
    <source>
        <dbReference type="ARBA" id="ARBA00004418"/>
    </source>
</evidence>
<name>A0ABW4MFV4_9SPHN</name>
<evidence type="ECO:0000259" key="5">
    <source>
        <dbReference type="Pfam" id="PF00496"/>
    </source>
</evidence>
<comment type="caution">
    <text evidence="6">The sequence shown here is derived from an EMBL/GenBank/DDBJ whole genome shotgun (WGS) entry which is preliminary data.</text>
</comment>
<gene>
    <name evidence="6" type="ORF">ACFSAG_14175</name>
</gene>
<evidence type="ECO:0000256" key="3">
    <source>
        <dbReference type="ARBA" id="ARBA00022448"/>
    </source>
</evidence>
<comment type="subcellular location">
    <subcellularLocation>
        <location evidence="1">Periplasm</location>
    </subcellularLocation>
</comment>
<evidence type="ECO:0000256" key="4">
    <source>
        <dbReference type="ARBA" id="ARBA00022729"/>
    </source>
</evidence>
<dbReference type="Proteomes" id="UP001597215">
    <property type="component" value="Unassembled WGS sequence"/>
</dbReference>
<dbReference type="Pfam" id="PF00496">
    <property type="entry name" value="SBP_bac_5"/>
    <property type="match status" value="1"/>
</dbReference>
<proteinExistence type="inferred from homology"/>
<accession>A0ABW4MFV4</accession>